<dbReference type="Proteomes" id="UP000814128">
    <property type="component" value="Unassembled WGS sequence"/>
</dbReference>
<keyword evidence="2" id="KW-1185">Reference proteome</keyword>
<evidence type="ECO:0000313" key="1">
    <source>
        <dbReference type="EMBL" id="KAI0036264.1"/>
    </source>
</evidence>
<proteinExistence type="predicted"/>
<reference evidence="1" key="1">
    <citation type="submission" date="2021-02" db="EMBL/GenBank/DDBJ databases">
        <authorList>
            <consortium name="DOE Joint Genome Institute"/>
            <person name="Ahrendt S."/>
            <person name="Looney B.P."/>
            <person name="Miyauchi S."/>
            <person name="Morin E."/>
            <person name="Drula E."/>
            <person name="Courty P.E."/>
            <person name="Chicoki N."/>
            <person name="Fauchery L."/>
            <person name="Kohler A."/>
            <person name="Kuo A."/>
            <person name="Labutti K."/>
            <person name="Pangilinan J."/>
            <person name="Lipzen A."/>
            <person name="Riley R."/>
            <person name="Andreopoulos W."/>
            <person name="He G."/>
            <person name="Johnson J."/>
            <person name="Barry K.W."/>
            <person name="Grigoriev I.V."/>
            <person name="Nagy L."/>
            <person name="Hibbett D."/>
            <person name="Henrissat B."/>
            <person name="Matheny P.B."/>
            <person name="Labbe J."/>
            <person name="Martin F."/>
        </authorList>
    </citation>
    <scope>NUCLEOTIDE SEQUENCE</scope>
    <source>
        <strain evidence="1">EC-137</strain>
    </source>
</reference>
<dbReference type="EMBL" id="MU273473">
    <property type="protein sequence ID" value="KAI0036264.1"/>
    <property type="molecule type" value="Genomic_DNA"/>
</dbReference>
<sequence>MKAVALFLAATAVPHAHAAVTPSVASSATSVSVAIPSASIPSAPLPSQVQLPPKQAWCPSQIFCAGEVLQTVNLADVFIDPKSFVDKPTNSSPSTVFTAFTATGLNTTSATDGSVASFVSTYFRPEGLELEALDLGAEFNPNPAFLGNVSDPLVRAWAGIVHGYWTQLIRGTNASTLCDGVTCESTLIPLNHTFVVPGGRFREQYYWDSFWIVEGLLVSELYGIANSTLQNFMDEIERFGFIPNGGRIYYLNRSQPPLFIWMVYNYVAATNDTAILARALPLAERELAWWLTNRSVSVTSPYTNTTHTLYRYAVTNSAPRPESYLTDYLTANDPTLATPLNASERAALYAQLASGAESGWDYTTRFVARPLAGGVQDTAPALRSLNIVNHVPVDLNSILYKSHTLLAELYARNVSANATLASTHTSLASALASGILDLLWDPTRLAFYDFNLTSHTRNSLFSAASFYPLWVGLTPPSLHTNVTAAQGYFASLHMTMRRYNGTVPPTFVESGLQWDSPNAWPPHQYIALQALLSLPANISAGPLPEPPTGQSAFALLPAGQLGVEEAELPALVAGAQAPVGASADVNALTGGGVLGGGAVNASEGWRDALVRELANRYIASALCSWYSTGGEIDGLLPRLSDAALNLSGSIGNTGNMFEKFSIRNIDVGGSGGEYTVQAGFGWTNGVALWTAARFGDRLVAPACPNPLVEAAAASSTSSSATGTPVPTPTGPAGSVPSGTQRGGAPGGARSPVGVVVGALIALVVVL</sequence>
<comment type="caution">
    <text evidence="1">The sequence shown here is derived from an EMBL/GenBank/DDBJ whole genome shotgun (WGS) entry which is preliminary data.</text>
</comment>
<organism evidence="1 2">
    <name type="scientific">Vararia minispora EC-137</name>
    <dbReference type="NCBI Taxonomy" id="1314806"/>
    <lineage>
        <taxon>Eukaryota</taxon>
        <taxon>Fungi</taxon>
        <taxon>Dikarya</taxon>
        <taxon>Basidiomycota</taxon>
        <taxon>Agaricomycotina</taxon>
        <taxon>Agaricomycetes</taxon>
        <taxon>Russulales</taxon>
        <taxon>Lachnocladiaceae</taxon>
        <taxon>Vararia</taxon>
    </lineage>
</organism>
<evidence type="ECO:0000313" key="2">
    <source>
        <dbReference type="Proteomes" id="UP000814128"/>
    </source>
</evidence>
<reference evidence="1" key="2">
    <citation type="journal article" date="2022" name="New Phytol.">
        <title>Evolutionary transition to the ectomycorrhizal habit in the genomes of a hyperdiverse lineage of mushroom-forming fungi.</title>
        <authorList>
            <person name="Looney B."/>
            <person name="Miyauchi S."/>
            <person name="Morin E."/>
            <person name="Drula E."/>
            <person name="Courty P.E."/>
            <person name="Kohler A."/>
            <person name="Kuo A."/>
            <person name="LaButti K."/>
            <person name="Pangilinan J."/>
            <person name="Lipzen A."/>
            <person name="Riley R."/>
            <person name="Andreopoulos W."/>
            <person name="He G."/>
            <person name="Johnson J."/>
            <person name="Nolan M."/>
            <person name="Tritt A."/>
            <person name="Barry K.W."/>
            <person name="Grigoriev I.V."/>
            <person name="Nagy L.G."/>
            <person name="Hibbett D."/>
            <person name="Henrissat B."/>
            <person name="Matheny P.B."/>
            <person name="Labbe J."/>
            <person name="Martin F.M."/>
        </authorList>
    </citation>
    <scope>NUCLEOTIDE SEQUENCE</scope>
    <source>
        <strain evidence="1">EC-137</strain>
    </source>
</reference>
<name>A0ACB8QWI8_9AGAM</name>
<accession>A0ACB8QWI8</accession>
<gene>
    <name evidence="1" type="ORF">K488DRAFT_41491</name>
</gene>
<protein>
    <submittedName>
        <fullName evidence="1">Six-hairpin glycosidase-like protein</fullName>
    </submittedName>
</protein>